<keyword evidence="1" id="KW-0732">Signal</keyword>
<feature type="domain" description="Outer membrane protein assembly factor BamE" evidence="4">
    <location>
        <begin position="33"/>
        <end position="106"/>
    </location>
</feature>
<protein>
    <submittedName>
        <fullName evidence="5">Outer membrane protein assembly factor BamE</fullName>
    </submittedName>
</protein>
<evidence type="ECO:0000256" key="2">
    <source>
        <dbReference type="ARBA" id="ARBA00023136"/>
    </source>
</evidence>
<name>A0ABQ4RU05_9HYPH</name>
<evidence type="ECO:0000313" key="6">
    <source>
        <dbReference type="Proteomes" id="UP001055125"/>
    </source>
</evidence>
<accession>A0ABQ4RU05</accession>
<dbReference type="EMBL" id="BPQP01000020">
    <property type="protein sequence ID" value="GJD94276.1"/>
    <property type="molecule type" value="Genomic_DNA"/>
</dbReference>
<evidence type="ECO:0000259" key="4">
    <source>
        <dbReference type="Pfam" id="PF04355"/>
    </source>
</evidence>
<dbReference type="PANTHER" id="PTHR37482:SF1">
    <property type="entry name" value="OUTER MEMBRANE PROTEIN ASSEMBLY FACTOR BAME"/>
    <property type="match status" value="1"/>
</dbReference>
<sequence>MSRRLVPSLARLAVLGLVATGLGACIGEELRHGYQIDQAALATVKPGQSAEQVLQILGTPSTVSTVGNKSWYYISQNTRRTVLFLGEQVEDQKVTAVYFNAAFKVERVALYGLQDGKIFDFIERQTPTSGADRAFLSQLFRGLTKYEPFGSGSGTSIVPGARSGL</sequence>
<dbReference type="InterPro" id="IPR026592">
    <property type="entry name" value="BamE"/>
</dbReference>
<dbReference type="Proteomes" id="UP001055125">
    <property type="component" value="Unassembled WGS sequence"/>
</dbReference>
<evidence type="ECO:0000256" key="1">
    <source>
        <dbReference type="ARBA" id="ARBA00022729"/>
    </source>
</evidence>
<reference evidence="5" key="1">
    <citation type="journal article" date="2021" name="Front. Microbiol.">
        <title>Comprehensive Comparative Genomics and Phenotyping of Methylobacterium Species.</title>
        <authorList>
            <person name="Alessa O."/>
            <person name="Ogura Y."/>
            <person name="Fujitani Y."/>
            <person name="Takami H."/>
            <person name="Hayashi T."/>
            <person name="Sahin N."/>
            <person name="Tani A."/>
        </authorList>
    </citation>
    <scope>NUCLEOTIDE SEQUENCE</scope>
    <source>
        <strain evidence="5">DSM 19015</strain>
    </source>
</reference>
<keyword evidence="2" id="KW-0472">Membrane</keyword>
<dbReference type="InterPro" id="IPR037873">
    <property type="entry name" value="BamE-like"/>
</dbReference>
<keyword evidence="3" id="KW-0998">Cell outer membrane</keyword>
<keyword evidence="6" id="KW-1185">Reference proteome</keyword>
<reference evidence="5" key="2">
    <citation type="submission" date="2021-08" db="EMBL/GenBank/DDBJ databases">
        <authorList>
            <person name="Tani A."/>
            <person name="Ola A."/>
            <person name="Ogura Y."/>
            <person name="Katsura K."/>
            <person name="Hayashi T."/>
        </authorList>
    </citation>
    <scope>NUCLEOTIDE SEQUENCE</scope>
    <source>
        <strain evidence="5">DSM 19015</strain>
    </source>
</reference>
<dbReference type="Pfam" id="PF04355">
    <property type="entry name" value="BamE"/>
    <property type="match status" value="1"/>
</dbReference>
<proteinExistence type="predicted"/>
<dbReference type="Gene3D" id="3.30.1450.10">
    <property type="match status" value="1"/>
</dbReference>
<organism evidence="5 6">
    <name type="scientific">Methylobacterium iners</name>
    <dbReference type="NCBI Taxonomy" id="418707"/>
    <lineage>
        <taxon>Bacteria</taxon>
        <taxon>Pseudomonadati</taxon>
        <taxon>Pseudomonadota</taxon>
        <taxon>Alphaproteobacteria</taxon>
        <taxon>Hyphomicrobiales</taxon>
        <taxon>Methylobacteriaceae</taxon>
        <taxon>Methylobacterium</taxon>
    </lineage>
</organism>
<evidence type="ECO:0000313" key="5">
    <source>
        <dbReference type="EMBL" id="GJD94276.1"/>
    </source>
</evidence>
<dbReference type="RefSeq" id="WP_238243455.1">
    <property type="nucleotide sequence ID" value="NZ_BPQP01000020.1"/>
</dbReference>
<dbReference type="InterPro" id="IPR007450">
    <property type="entry name" value="BamE_dom"/>
</dbReference>
<dbReference type="PANTHER" id="PTHR37482">
    <property type="entry name" value="OUTER MEMBRANE PROTEIN ASSEMBLY FACTOR BAME"/>
    <property type="match status" value="1"/>
</dbReference>
<dbReference type="PROSITE" id="PS51257">
    <property type="entry name" value="PROKAR_LIPOPROTEIN"/>
    <property type="match status" value="1"/>
</dbReference>
<evidence type="ECO:0000256" key="3">
    <source>
        <dbReference type="ARBA" id="ARBA00023237"/>
    </source>
</evidence>
<comment type="caution">
    <text evidence="5">The sequence shown here is derived from an EMBL/GenBank/DDBJ whole genome shotgun (WGS) entry which is preliminary data.</text>
</comment>
<gene>
    <name evidence="5" type="primary">bamE</name>
    <name evidence="5" type="ORF">OCOJLMKI_1478</name>
</gene>